<dbReference type="EMBL" id="MEVN01000022">
    <property type="protein sequence ID" value="OGC57066.1"/>
    <property type="molecule type" value="Genomic_DNA"/>
</dbReference>
<keyword evidence="1" id="KW-1133">Transmembrane helix</keyword>
<gene>
    <name evidence="3" type="ORF">A3H26_00125</name>
</gene>
<dbReference type="Pfam" id="PF01850">
    <property type="entry name" value="PIN"/>
    <property type="match status" value="1"/>
</dbReference>
<feature type="transmembrane region" description="Helical" evidence="1">
    <location>
        <begin position="40"/>
        <end position="60"/>
    </location>
</feature>
<dbReference type="Proteomes" id="UP000177763">
    <property type="component" value="Unassembled WGS sequence"/>
</dbReference>
<dbReference type="AlphaFoldDB" id="A0A1F4VIC8"/>
<dbReference type="PANTHER" id="PTHR39677:SF4">
    <property type="entry name" value="RIBONUCLEASE VAPC6"/>
    <property type="match status" value="1"/>
</dbReference>
<feature type="domain" description="PIN" evidence="2">
    <location>
        <begin position="6"/>
        <end position="131"/>
    </location>
</feature>
<keyword evidence="1" id="KW-0812">Transmembrane</keyword>
<dbReference type="Gene3D" id="3.40.50.1010">
    <property type="entry name" value="5'-nuclease"/>
    <property type="match status" value="1"/>
</dbReference>
<accession>A0A1F4VIC8</accession>
<comment type="caution">
    <text evidence="3">The sequence shown here is derived from an EMBL/GenBank/DDBJ whole genome shotgun (WGS) entry which is preliminary data.</text>
</comment>
<dbReference type="STRING" id="1802630.A3H26_00125"/>
<dbReference type="SUPFAM" id="SSF88723">
    <property type="entry name" value="PIN domain-like"/>
    <property type="match status" value="1"/>
</dbReference>
<dbReference type="InterPro" id="IPR002716">
    <property type="entry name" value="PIN_dom"/>
</dbReference>
<evidence type="ECO:0000313" key="4">
    <source>
        <dbReference type="Proteomes" id="UP000177763"/>
    </source>
</evidence>
<evidence type="ECO:0000259" key="2">
    <source>
        <dbReference type="Pfam" id="PF01850"/>
    </source>
</evidence>
<organism evidence="3 4">
    <name type="scientific">candidate division WWE3 bacterium RIFCSPLOWO2_12_FULL_36_10</name>
    <dbReference type="NCBI Taxonomy" id="1802630"/>
    <lineage>
        <taxon>Bacteria</taxon>
        <taxon>Katanobacteria</taxon>
    </lineage>
</organism>
<proteinExistence type="predicted"/>
<sequence>MALNRYFIDSNILIRHLTQDNQTLSPKATSFIEEIAKEEAIGFVTSLVVHEVIYILVYVYKVNRKGLVNSLKKLLKLKNLEILDIDKKSLSLALDDFAKFNIDFPDCVYKQIALNNNLEILTFDKDFKKIKK</sequence>
<name>A0A1F4VIC8_UNCKA</name>
<reference evidence="3 4" key="1">
    <citation type="journal article" date="2016" name="Nat. Commun.">
        <title>Thousands of microbial genomes shed light on interconnected biogeochemical processes in an aquifer system.</title>
        <authorList>
            <person name="Anantharaman K."/>
            <person name="Brown C.T."/>
            <person name="Hug L.A."/>
            <person name="Sharon I."/>
            <person name="Castelle C.J."/>
            <person name="Probst A.J."/>
            <person name="Thomas B.C."/>
            <person name="Singh A."/>
            <person name="Wilkins M.J."/>
            <person name="Karaoz U."/>
            <person name="Brodie E.L."/>
            <person name="Williams K.H."/>
            <person name="Hubbard S.S."/>
            <person name="Banfield J.F."/>
        </authorList>
    </citation>
    <scope>NUCLEOTIDE SEQUENCE [LARGE SCALE GENOMIC DNA]</scope>
</reference>
<protein>
    <recommendedName>
        <fullName evidence="2">PIN domain-containing protein</fullName>
    </recommendedName>
</protein>
<dbReference type="InterPro" id="IPR029060">
    <property type="entry name" value="PIN-like_dom_sf"/>
</dbReference>
<dbReference type="PANTHER" id="PTHR39677">
    <property type="entry name" value="RIBONUCLEASE VAPC6"/>
    <property type="match status" value="1"/>
</dbReference>
<keyword evidence="1" id="KW-0472">Membrane</keyword>
<evidence type="ECO:0000256" key="1">
    <source>
        <dbReference type="SAM" id="Phobius"/>
    </source>
</evidence>
<evidence type="ECO:0000313" key="3">
    <source>
        <dbReference type="EMBL" id="OGC57066.1"/>
    </source>
</evidence>